<keyword evidence="2" id="KW-1185">Reference proteome</keyword>
<proteinExistence type="predicted"/>
<dbReference type="SUPFAM" id="SSF51556">
    <property type="entry name" value="Metallo-dependent hydrolases"/>
    <property type="match status" value="1"/>
</dbReference>
<gene>
    <name evidence="1" type="ORF">EEI45_01300</name>
</gene>
<evidence type="ECO:0000313" key="2">
    <source>
        <dbReference type="Proteomes" id="UP000278804"/>
    </source>
</evidence>
<dbReference type="PANTHER" id="PTHR10443">
    <property type="entry name" value="MICROSOMAL DIPEPTIDASE"/>
    <property type="match status" value="1"/>
</dbReference>
<evidence type="ECO:0000313" key="1">
    <source>
        <dbReference type="EMBL" id="AZK43609.1"/>
    </source>
</evidence>
<name>A0A3S8RL83_9FIRM</name>
<dbReference type="KEGG" id="eri:EEI45_01300"/>
<organism evidence="1 2">
    <name type="scientific">Erysipelothrix piscisicarius</name>
    <dbReference type="NCBI Taxonomy" id="2485784"/>
    <lineage>
        <taxon>Bacteria</taxon>
        <taxon>Bacillati</taxon>
        <taxon>Bacillota</taxon>
        <taxon>Erysipelotrichia</taxon>
        <taxon>Erysipelotrichales</taxon>
        <taxon>Erysipelotrichaceae</taxon>
        <taxon>Erysipelothrix</taxon>
    </lineage>
</organism>
<dbReference type="PANTHER" id="PTHR10443:SF12">
    <property type="entry name" value="DIPEPTIDASE"/>
    <property type="match status" value="1"/>
</dbReference>
<dbReference type="GO" id="GO:0070573">
    <property type="term" value="F:metallodipeptidase activity"/>
    <property type="evidence" value="ECO:0007669"/>
    <property type="project" value="InterPro"/>
</dbReference>
<dbReference type="PROSITE" id="PS51365">
    <property type="entry name" value="RENAL_DIPEPTIDASE_2"/>
    <property type="match status" value="1"/>
</dbReference>
<accession>A0A3S8RL83</accession>
<protein>
    <submittedName>
        <fullName evidence="1">Peptidase</fullName>
    </submittedName>
</protein>
<dbReference type="Pfam" id="PF01244">
    <property type="entry name" value="Peptidase_M19"/>
    <property type="match status" value="1"/>
</dbReference>
<dbReference type="Proteomes" id="UP000278804">
    <property type="component" value="Chromosome"/>
</dbReference>
<dbReference type="RefSeq" id="WP_125163828.1">
    <property type="nucleotide sequence ID" value="NZ_CP034234.1"/>
</dbReference>
<sequence>MTKKYKIIDLHCDVLLKLQQDQSLNFKDSNELDVNYEKLKASNTKVQAMAIFIDPDLNFNDKYQIALEQIDVYKHRVLTIPHVVQIRSFSDIEKLGSDEIGTFLTLEGLDCVGNDMEKVKHLLDEGVLSIGMTWNDANLACDGIGEPRGAGLTAFGFNVVEELNERNLFVDVSHISLKGFDDVLNSAKHVIASHSNVKAIASHRRNLNDNQIRRMLEGGFPIHVVYYDAFVTDDEKETEISDLVRHIEYLVEMGCEQQIGLGSDFDGIATKIKYLADASKTQNLLLEIENTLGEKFTNAIAYDNFINYVNYKMI</sequence>
<dbReference type="Gene3D" id="3.20.20.140">
    <property type="entry name" value="Metal-dependent hydrolases"/>
    <property type="match status" value="1"/>
</dbReference>
<dbReference type="InterPro" id="IPR008257">
    <property type="entry name" value="Pept_M19"/>
</dbReference>
<dbReference type="AlphaFoldDB" id="A0A3S8RL83"/>
<dbReference type="GO" id="GO:0006508">
    <property type="term" value="P:proteolysis"/>
    <property type="evidence" value="ECO:0007669"/>
    <property type="project" value="InterPro"/>
</dbReference>
<dbReference type="EMBL" id="CP034234">
    <property type="protein sequence ID" value="AZK43609.1"/>
    <property type="molecule type" value="Genomic_DNA"/>
</dbReference>
<dbReference type="InterPro" id="IPR032466">
    <property type="entry name" value="Metal_Hydrolase"/>
</dbReference>
<reference evidence="1 2" key="1">
    <citation type="journal article" date="2020" name="Int. J. Syst. Evol. Microbiol.">
        <title>Description of Erysipelothrix piscisicarius sp. nov., an emergent fish pathogen, and assessment of virulence using a tiger barb (Puntigrus tetrazona) infection model.</title>
        <authorList>
            <person name="Pomaranski E.K."/>
            <person name="Griffin M.J."/>
            <person name="Camus A.C."/>
            <person name="Armwood A.R."/>
            <person name="Shelley J."/>
            <person name="Waldbieser G.C."/>
            <person name="LaFrentz B.R."/>
            <person name="Garcia J.C."/>
            <person name="Yanong R."/>
            <person name="Soto E."/>
        </authorList>
    </citation>
    <scope>NUCLEOTIDE SEQUENCE [LARGE SCALE GENOMIC DNA]</scope>
    <source>
        <strain evidence="1 2">15TAL0474</strain>
    </source>
</reference>